<keyword evidence="3" id="KW-1185">Reference proteome</keyword>
<feature type="region of interest" description="Disordered" evidence="1">
    <location>
        <begin position="184"/>
        <end position="233"/>
    </location>
</feature>
<evidence type="ECO:0000256" key="1">
    <source>
        <dbReference type="SAM" id="MobiDB-lite"/>
    </source>
</evidence>
<dbReference type="EMBL" id="VICG01000002">
    <property type="protein sequence ID" value="KAA8574718.1"/>
    <property type="molecule type" value="Genomic_DNA"/>
</dbReference>
<evidence type="ECO:0000313" key="3">
    <source>
        <dbReference type="Proteomes" id="UP000322873"/>
    </source>
</evidence>
<comment type="caution">
    <text evidence="2">The sequence shown here is derived from an EMBL/GenBank/DDBJ whole genome shotgun (WGS) entry which is preliminary data.</text>
</comment>
<dbReference type="VEuPathDB" id="FungiDB:MFRU_049g00050"/>
<sequence>MPDVRHLTASPAMVKDIMDEILVLSLDDYNDIVTIIVGKGKEQLRVNFAAKVLGLRSEFFRVKTKFNSFMNYEDHQNQIIDLSEQNIDAMIAFFAWNTTGDIFSAKYLSKNTIPRDATVTTPQLDGYRVLWDQLLECYFLADFLGAPKFGNAIVDALFNAIDHERHHRANCGVEVEEKIFPHQPFPNTLLDNNENNSDDEDLDDDDENEDGNDDNQGNQARNRVPDPFGLNRPQAQSRQMLGTLPYQIQRMYSNTKKGSPVRYLLVDQLINQGMSCDYYKELHSIIEEGVPLEFLQSLADELMLTVRIAVGNNQNHGMRADHRAAKRCLYHIHKTGESCS</sequence>
<proteinExistence type="predicted"/>
<dbReference type="AlphaFoldDB" id="A0A5M9JYV1"/>
<organism evidence="2 3">
    <name type="scientific">Monilinia fructicola</name>
    <name type="common">Brown rot fungus</name>
    <name type="synonym">Ciboria fructicola</name>
    <dbReference type="NCBI Taxonomy" id="38448"/>
    <lineage>
        <taxon>Eukaryota</taxon>
        <taxon>Fungi</taxon>
        <taxon>Dikarya</taxon>
        <taxon>Ascomycota</taxon>
        <taxon>Pezizomycotina</taxon>
        <taxon>Leotiomycetes</taxon>
        <taxon>Helotiales</taxon>
        <taxon>Sclerotiniaceae</taxon>
        <taxon>Monilinia</taxon>
    </lineage>
</organism>
<gene>
    <name evidence="2" type="ORF">EYC84_003968</name>
</gene>
<dbReference type="OrthoDB" id="3556512at2759"/>
<evidence type="ECO:0008006" key="4">
    <source>
        <dbReference type="Google" id="ProtNLM"/>
    </source>
</evidence>
<feature type="compositionally biased region" description="Acidic residues" evidence="1">
    <location>
        <begin position="196"/>
        <end position="213"/>
    </location>
</feature>
<accession>A0A5M9JYV1</accession>
<evidence type="ECO:0000313" key="2">
    <source>
        <dbReference type="EMBL" id="KAA8574718.1"/>
    </source>
</evidence>
<reference evidence="2 3" key="1">
    <citation type="submission" date="2019-06" db="EMBL/GenBank/DDBJ databases">
        <title>Genome Sequence of the Brown Rot Fungal Pathogen Monilinia fructicola.</title>
        <authorList>
            <person name="De Miccolis Angelini R.M."/>
            <person name="Landi L."/>
            <person name="Abate D."/>
            <person name="Pollastro S."/>
            <person name="Romanazzi G."/>
            <person name="Faretra F."/>
        </authorList>
    </citation>
    <scope>NUCLEOTIDE SEQUENCE [LARGE SCALE GENOMIC DNA]</scope>
    <source>
        <strain evidence="2 3">Mfrc123</strain>
    </source>
</reference>
<protein>
    <recommendedName>
        <fullName evidence="4">BTB domain-containing protein</fullName>
    </recommendedName>
</protein>
<name>A0A5M9JYV1_MONFR</name>
<dbReference type="Proteomes" id="UP000322873">
    <property type="component" value="Unassembled WGS sequence"/>
</dbReference>